<dbReference type="PANTHER" id="PTHR12243">
    <property type="entry name" value="MADF DOMAIN TRANSCRIPTION FACTOR"/>
    <property type="match status" value="1"/>
</dbReference>
<evidence type="ECO:0000259" key="4">
    <source>
        <dbReference type="PROSITE" id="PS51031"/>
    </source>
</evidence>
<organism evidence="5 6">
    <name type="scientific">Leptosia nina</name>
    <dbReference type="NCBI Taxonomy" id="320188"/>
    <lineage>
        <taxon>Eukaryota</taxon>
        <taxon>Metazoa</taxon>
        <taxon>Ecdysozoa</taxon>
        <taxon>Arthropoda</taxon>
        <taxon>Hexapoda</taxon>
        <taxon>Insecta</taxon>
        <taxon>Pterygota</taxon>
        <taxon>Neoptera</taxon>
        <taxon>Endopterygota</taxon>
        <taxon>Lepidoptera</taxon>
        <taxon>Glossata</taxon>
        <taxon>Ditrysia</taxon>
        <taxon>Papilionoidea</taxon>
        <taxon>Pieridae</taxon>
        <taxon>Pierinae</taxon>
        <taxon>Leptosia</taxon>
    </lineage>
</organism>
<feature type="region of interest" description="Disordered" evidence="2">
    <location>
        <begin position="1"/>
        <end position="26"/>
    </location>
</feature>
<protein>
    <recommendedName>
        <fullName evidence="7">MADF domain-containing protein</fullName>
    </recommendedName>
</protein>
<evidence type="ECO:0008006" key="7">
    <source>
        <dbReference type="Google" id="ProtNLM"/>
    </source>
</evidence>
<dbReference type="PANTHER" id="PTHR12243:SF67">
    <property type="entry name" value="COREPRESSOR OF PANGOLIN, ISOFORM A-RELATED"/>
    <property type="match status" value="1"/>
</dbReference>
<dbReference type="AlphaFoldDB" id="A0AAV1JBT4"/>
<dbReference type="GO" id="GO:0005634">
    <property type="term" value="C:nucleus"/>
    <property type="evidence" value="ECO:0007669"/>
    <property type="project" value="UniProtKB-SubCell"/>
</dbReference>
<proteinExistence type="predicted"/>
<dbReference type="GO" id="GO:0005667">
    <property type="term" value="C:transcription regulator complex"/>
    <property type="evidence" value="ECO:0007669"/>
    <property type="project" value="TreeGrafter"/>
</dbReference>
<accession>A0AAV1JBT4</accession>
<evidence type="ECO:0000256" key="1">
    <source>
        <dbReference type="PROSITE-ProRule" id="PRU00371"/>
    </source>
</evidence>
<feature type="domain" description="MADF" evidence="3">
    <location>
        <begin position="53"/>
        <end position="154"/>
    </location>
</feature>
<dbReference type="PROSITE" id="PS51031">
    <property type="entry name" value="BESS"/>
    <property type="match status" value="1"/>
</dbReference>
<dbReference type="GO" id="GO:0003677">
    <property type="term" value="F:DNA binding"/>
    <property type="evidence" value="ECO:0007669"/>
    <property type="project" value="InterPro"/>
</dbReference>
<dbReference type="InterPro" id="IPR006578">
    <property type="entry name" value="MADF-dom"/>
</dbReference>
<dbReference type="SMART" id="SM00595">
    <property type="entry name" value="MADF"/>
    <property type="match status" value="1"/>
</dbReference>
<sequence>MGLSTFPGPAPSFPASHPRRIAPQRRASPRIMTNFKQMSRQRKKILEEIHPLNIIKEVQKWPVLYDRDNLERSNHNFRQKVWCEVAKSLFPDWPQMSNTQKDMKVTELAKKWRNLRDTFRRDMEAQKKAQGVEGPARRRYAYFKHMLFLLPHVSVVQEKKKPTKAIDEDKHFLMSLIPSFRKMTDNEKLTARVEILKVIQQVRSSNRRIEFTSVDMCSEEYAGMVEGAEGAGSSADVKMELVSEGDEFDSSDQSRDSGDET</sequence>
<reference evidence="5 6" key="1">
    <citation type="submission" date="2023-11" db="EMBL/GenBank/DDBJ databases">
        <authorList>
            <person name="Okamura Y."/>
        </authorList>
    </citation>
    <scope>NUCLEOTIDE SEQUENCE [LARGE SCALE GENOMIC DNA]</scope>
</reference>
<evidence type="ECO:0000313" key="6">
    <source>
        <dbReference type="Proteomes" id="UP001497472"/>
    </source>
</evidence>
<dbReference type="EMBL" id="CAVLEF010000008">
    <property type="protein sequence ID" value="CAK1546839.1"/>
    <property type="molecule type" value="Genomic_DNA"/>
</dbReference>
<dbReference type="GO" id="GO:0006357">
    <property type="term" value="P:regulation of transcription by RNA polymerase II"/>
    <property type="evidence" value="ECO:0007669"/>
    <property type="project" value="TreeGrafter"/>
</dbReference>
<feature type="region of interest" description="Disordered" evidence="2">
    <location>
        <begin position="228"/>
        <end position="261"/>
    </location>
</feature>
<dbReference type="InterPro" id="IPR039353">
    <property type="entry name" value="TF_Adf1"/>
</dbReference>
<dbReference type="InterPro" id="IPR004210">
    <property type="entry name" value="BESS_motif"/>
</dbReference>
<comment type="subcellular location">
    <subcellularLocation>
        <location evidence="1">Nucleus</location>
    </subcellularLocation>
</comment>
<evidence type="ECO:0000259" key="3">
    <source>
        <dbReference type="PROSITE" id="PS51029"/>
    </source>
</evidence>
<comment type="caution">
    <text evidence="5">The sequence shown here is derived from an EMBL/GenBank/DDBJ whole genome shotgun (WGS) entry which is preliminary data.</text>
</comment>
<name>A0AAV1JBT4_9NEOP</name>
<dbReference type="Pfam" id="PF02944">
    <property type="entry name" value="BESS"/>
    <property type="match status" value="1"/>
</dbReference>
<dbReference type="Proteomes" id="UP001497472">
    <property type="component" value="Unassembled WGS sequence"/>
</dbReference>
<dbReference type="Pfam" id="PF10545">
    <property type="entry name" value="MADF_DNA_bdg"/>
    <property type="match status" value="1"/>
</dbReference>
<feature type="compositionally biased region" description="Basic and acidic residues" evidence="2">
    <location>
        <begin position="252"/>
        <end position="261"/>
    </location>
</feature>
<dbReference type="PROSITE" id="PS51029">
    <property type="entry name" value="MADF"/>
    <property type="match status" value="1"/>
</dbReference>
<feature type="domain" description="BESS" evidence="4">
    <location>
        <begin position="166"/>
        <end position="205"/>
    </location>
</feature>
<evidence type="ECO:0000256" key="2">
    <source>
        <dbReference type="SAM" id="MobiDB-lite"/>
    </source>
</evidence>
<gene>
    <name evidence="5" type="ORF">LNINA_LOCUS6355</name>
</gene>
<evidence type="ECO:0000313" key="5">
    <source>
        <dbReference type="EMBL" id="CAK1546839.1"/>
    </source>
</evidence>
<keyword evidence="6" id="KW-1185">Reference proteome</keyword>
<keyword evidence="1" id="KW-0539">Nucleus</keyword>